<keyword evidence="2" id="KW-1185">Reference proteome</keyword>
<reference evidence="1 2" key="1">
    <citation type="submission" date="2019-07" db="EMBL/GenBank/DDBJ databases">
        <title>Ln-dependent methylotrophs.</title>
        <authorList>
            <person name="Tani A."/>
        </authorList>
    </citation>
    <scope>NUCLEOTIDE SEQUENCE [LARGE SCALE GENOMIC DNA]</scope>
    <source>
        <strain evidence="1 2">SM12</strain>
    </source>
</reference>
<sequence length="376" mass="42842">MLDIRSNEVLLRALTDDPYRYSLALGCASCPNIELCGGLSVRDAILDCMDLCCGSPNECTNVCAKNPARYVDQKREVLGFDLANVSRVVGHYKHLPHDVVPLIYHGTGRNRAATGQIFALRLRDVVRFSDATVRYPTREELCAAFKIDHSALIILSGVDHDEDIEPWWTLGRQRISLIRKLRDLQILLVTTPNFSLVLDKPRTDDLHAIKRIAIVWSEFEENGIACALHVNSRTLRDFDRWAAFVRERPEIQVISYEFITGGGRKDRREFHIQGLRAIAQAADRPIDIVVRGDPDVVAQLRPYFRNVVYIDTTAYMKTIKRQRAVRMNNNALDWVSTTTTHPSQVDNMLEHNISESALFLRGRFYGQRLQRSIGDP</sequence>
<dbReference type="Proteomes" id="UP000316801">
    <property type="component" value="Unassembled WGS sequence"/>
</dbReference>
<proteinExistence type="predicted"/>
<name>A0A549TCC7_9HYPH</name>
<protein>
    <submittedName>
        <fullName evidence="1">DUF4417 domain-containing protein</fullName>
    </submittedName>
</protein>
<evidence type="ECO:0000313" key="1">
    <source>
        <dbReference type="EMBL" id="TRL39505.1"/>
    </source>
</evidence>
<accession>A0A549TCC7</accession>
<comment type="caution">
    <text evidence="1">The sequence shown here is derived from an EMBL/GenBank/DDBJ whole genome shotgun (WGS) entry which is preliminary data.</text>
</comment>
<gene>
    <name evidence="1" type="ORF">FNA46_08720</name>
</gene>
<dbReference type="RefSeq" id="WP_143124808.1">
    <property type="nucleotide sequence ID" value="NZ_VJMG01000020.1"/>
</dbReference>
<dbReference type="EMBL" id="VJMG01000020">
    <property type="protein sequence ID" value="TRL39505.1"/>
    <property type="molecule type" value="Genomic_DNA"/>
</dbReference>
<dbReference type="AlphaFoldDB" id="A0A549TCC7"/>
<organism evidence="1 2">
    <name type="scientific">Rhizobium straminoryzae</name>
    <dbReference type="NCBI Taxonomy" id="1387186"/>
    <lineage>
        <taxon>Bacteria</taxon>
        <taxon>Pseudomonadati</taxon>
        <taxon>Pseudomonadota</taxon>
        <taxon>Alphaproteobacteria</taxon>
        <taxon>Hyphomicrobiales</taxon>
        <taxon>Rhizobiaceae</taxon>
        <taxon>Rhizobium/Agrobacterium group</taxon>
        <taxon>Rhizobium</taxon>
    </lineage>
</organism>
<evidence type="ECO:0000313" key="2">
    <source>
        <dbReference type="Proteomes" id="UP000316801"/>
    </source>
</evidence>